<feature type="transmembrane region" description="Helical" evidence="1">
    <location>
        <begin position="218"/>
        <end position="238"/>
    </location>
</feature>
<proteinExistence type="predicted"/>
<keyword evidence="3" id="KW-1185">Reference proteome</keyword>
<name>A0A0R2N561_9LACO</name>
<keyword evidence="1" id="KW-1133">Transmembrane helix</keyword>
<dbReference type="AlphaFoldDB" id="A0A0R2N561"/>
<dbReference type="RefSeq" id="WP_056992010.1">
    <property type="nucleotide sequence ID" value="NZ_JQCE01000005.1"/>
</dbReference>
<sequence length="322" mass="35999">MKRFLLIDLLIILLAVLAGLVWSSHDQNEYAEQLDHLGLPENALVFKSSQNLAVSDVLAKFKAAKFNHYQLQFQTTGHVSYISEKGIDATLPIDSGQWFSQADFESQLPIVVVGKNQYDKLYMGGNQRYYVADNQYLPVIGSVGVRHTSALNDHIFISATPSKAFNALRLNQVTVMASGATLNRHVKQLENLFHAKSRRLKYGTANKQSWWWRNGSTLAFLALIAVGMSILAWLMPIIKLNQVKVTLTSPLKRQFRTGLLFQLGRHAAVALVIGGLIAITQFYLTGYWHLIISLIILFIVFVGVSIISLNRQLRKGVTSESA</sequence>
<evidence type="ECO:0000256" key="1">
    <source>
        <dbReference type="SAM" id="Phobius"/>
    </source>
</evidence>
<keyword evidence="1" id="KW-0472">Membrane</keyword>
<reference evidence="2 3" key="1">
    <citation type="journal article" date="2015" name="Genome Announc.">
        <title>Expanding the biotechnology potential of lactobacilli through comparative genomics of 213 strains and associated genera.</title>
        <authorList>
            <person name="Sun Z."/>
            <person name="Harris H.M."/>
            <person name="McCann A."/>
            <person name="Guo C."/>
            <person name="Argimon S."/>
            <person name="Zhang W."/>
            <person name="Yang X."/>
            <person name="Jeffery I.B."/>
            <person name="Cooney J.C."/>
            <person name="Kagawa T.F."/>
            <person name="Liu W."/>
            <person name="Song Y."/>
            <person name="Salvetti E."/>
            <person name="Wrobel A."/>
            <person name="Rasinkangas P."/>
            <person name="Parkhill J."/>
            <person name="Rea M.C."/>
            <person name="O'Sullivan O."/>
            <person name="Ritari J."/>
            <person name="Douillard F.P."/>
            <person name="Paul Ross R."/>
            <person name="Yang R."/>
            <person name="Briner A.E."/>
            <person name="Felis G.E."/>
            <person name="de Vos W.M."/>
            <person name="Barrangou R."/>
            <person name="Klaenhammer T.R."/>
            <person name="Caufield P.W."/>
            <person name="Cui Y."/>
            <person name="Zhang H."/>
            <person name="O'Toole P.W."/>
        </authorList>
    </citation>
    <scope>NUCLEOTIDE SEQUENCE [LARGE SCALE GENOMIC DNA]</scope>
    <source>
        <strain evidence="2 3">DSM 24301</strain>
    </source>
</reference>
<gene>
    <name evidence="2" type="ORF">IV56_GL001332</name>
</gene>
<dbReference type="Proteomes" id="UP000050969">
    <property type="component" value="Unassembled WGS sequence"/>
</dbReference>
<evidence type="ECO:0000313" key="2">
    <source>
        <dbReference type="EMBL" id="KRO18202.1"/>
    </source>
</evidence>
<dbReference type="EMBL" id="JQCE01000005">
    <property type="protein sequence ID" value="KRO18202.1"/>
    <property type="molecule type" value="Genomic_DNA"/>
</dbReference>
<feature type="transmembrane region" description="Helical" evidence="1">
    <location>
        <begin position="290"/>
        <end position="309"/>
    </location>
</feature>
<dbReference type="STRING" id="1293598.IV56_GL001332"/>
<comment type="caution">
    <text evidence="2">The sequence shown here is derived from an EMBL/GenBank/DDBJ whole genome shotgun (WGS) entry which is preliminary data.</text>
</comment>
<organism evidence="2 3">
    <name type="scientific">Lacticaseibacillus saniviri JCM 17471 = DSM 24301</name>
    <dbReference type="NCBI Taxonomy" id="1293598"/>
    <lineage>
        <taxon>Bacteria</taxon>
        <taxon>Bacillati</taxon>
        <taxon>Bacillota</taxon>
        <taxon>Bacilli</taxon>
        <taxon>Lactobacillales</taxon>
        <taxon>Lactobacillaceae</taxon>
        <taxon>Lacticaseibacillus</taxon>
    </lineage>
</organism>
<accession>A0A0R2N561</accession>
<keyword evidence="1" id="KW-0812">Transmembrane</keyword>
<protein>
    <submittedName>
        <fullName evidence="2">Membrane protein</fullName>
    </submittedName>
</protein>
<feature type="transmembrane region" description="Helical" evidence="1">
    <location>
        <begin position="259"/>
        <end position="284"/>
    </location>
</feature>
<dbReference type="PATRIC" id="fig|1293598.4.peg.1396"/>
<evidence type="ECO:0000313" key="3">
    <source>
        <dbReference type="Proteomes" id="UP000050969"/>
    </source>
</evidence>